<protein>
    <submittedName>
        <fullName evidence="1">Uncharacterized protein</fullName>
    </submittedName>
</protein>
<proteinExistence type="predicted"/>
<organism evidence="1 2">
    <name type="scientific">Achaetomium macrosporum</name>
    <dbReference type="NCBI Taxonomy" id="79813"/>
    <lineage>
        <taxon>Eukaryota</taxon>
        <taxon>Fungi</taxon>
        <taxon>Dikarya</taxon>
        <taxon>Ascomycota</taxon>
        <taxon>Pezizomycotina</taxon>
        <taxon>Sordariomycetes</taxon>
        <taxon>Sordariomycetidae</taxon>
        <taxon>Sordariales</taxon>
        <taxon>Chaetomiaceae</taxon>
        <taxon>Achaetomium</taxon>
    </lineage>
</organism>
<accession>A0AAN7HDV8</accession>
<dbReference type="InterPro" id="IPR029058">
    <property type="entry name" value="AB_hydrolase_fold"/>
</dbReference>
<sequence>MDKVVPIGFSLGAVTLISLADQYPEDGDAIVLHGVSWNAATLYPAFFAGFQVAAAQVDPAKWGHIPTSYTTQSTPRSREITCFYGDYDKGILPLDFELRDFDTLGASITIPSHTVYVKGYTGPVFLGNGDEDATFCGRRCGVDPYEMWPNFPNAADHVVKIYPETGHVIHLHRAVTQLIEDTHAFLLKWNI</sequence>
<gene>
    <name evidence="1" type="ORF">C8A03DRAFT_33997</name>
</gene>
<evidence type="ECO:0000313" key="1">
    <source>
        <dbReference type="EMBL" id="KAK4238040.1"/>
    </source>
</evidence>
<evidence type="ECO:0000313" key="2">
    <source>
        <dbReference type="Proteomes" id="UP001303760"/>
    </source>
</evidence>
<comment type="caution">
    <text evidence="1">The sequence shown here is derived from an EMBL/GenBank/DDBJ whole genome shotgun (WGS) entry which is preliminary data.</text>
</comment>
<dbReference type="EMBL" id="MU860112">
    <property type="protein sequence ID" value="KAK4238040.1"/>
    <property type="molecule type" value="Genomic_DNA"/>
</dbReference>
<reference evidence="1" key="2">
    <citation type="submission" date="2023-05" db="EMBL/GenBank/DDBJ databases">
        <authorList>
            <consortium name="Lawrence Berkeley National Laboratory"/>
            <person name="Steindorff A."/>
            <person name="Hensen N."/>
            <person name="Bonometti L."/>
            <person name="Westerberg I."/>
            <person name="Brannstrom I.O."/>
            <person name="Guillou S."/>
            <person name="Cros-Aarteil S."/>
            <person name="Calhoun S."/>
            <person name="Haridas S."/>
            <person name="Kuo A."/>
            <person name="Mondo S."/>
            <person name="Pangilinan J."/>
            <person name="Riley R."/>
            <person name="Labutti K."/>
            <person name="Andreopoulos B."/>
            <person name="Lipzen A."/>
            <person name="Chen C."/>
            <person name="Yanf M."/>
            <person name="Daum C."/>
            <person name="Ng V."/>
            <person name="Clum A."/>
            <person name="Ohm R."/>
            <person name="Martin F."/>
            <person name="Silar P."/>
            <person name="Natvig D."/>
            <person name="Lalanne C."/>
            <person name="Gautier V."/>
            <person name="Ament-Velasquez S.L."/>
            <person name="Kruys A."/>
            <person name="Hutchinson M.I."/>
            <person name="Powell A.J."/>
            <person name="Barry K."/>
            <person name="Miller A.N."/>
            <person name="Grigoriev I.V."/>
            <person name="Debuchy R."/>
            <person name="Gladieux P."/>
            <person name="Thoren M.H."/>
            <person name="Johannesson H."/>
        </authorList>
    </citation>
    <scope>NUCLEOTIDE SEQUENCE</scope>
    <source>
        <strain evidence="1">CBS 532.94</strain>
    </source>
</reference>
<dbReference type="Proteomes" id="UP001303760">
    <property type="component" value="Unassembled WGS sequence"/>
</dbReference>
<keyword evidence="2" id="KW-1185">Reference proteome</keyword>
<dbReference type="Gene3D" id="3.40.50.1820">
    <property type="entry name" value="alpha/beta hydrolase"/>
    <property type="match status" value="1"/>
</dbReference>
<dbReference type="SUPFAM" id="SSF53474">
    <property type="entry name" value="alpha/beta-Hydrolases"/>
    <property type="match status" value="1"/>
</dbReference>
<reference evidence="1" key="1">
    <citation type="journal article" date="2023" name="Mol. Phylogenet. Evol.">
        <title>Genome-scale phylogeny and comparative genomics of the fungal order Sordariales.</title>
        <authorList>
            <person name="Hensen N."/>
            <person name="Bonometti L."/>
            <person name="Westerberg I."/>
            <person name="Brannstrom I.O."/>
            <person name="Guillou S."/>
            <person name="Cros-Aarteil S."/>
            <person name="Calhoun S."/>
            <person name="Haridas S."/>
            <person name="Kuo A."/>
            <person name="Mondo S."/>
            <person name="Pangilinan J."/>
            <person name="Riley R."/>
            <person name="LaButti K."/>
            <person name="Andreopoulos B."/>
            <person name="Lipzen A."/>
            <person name="Chen C."/>
            <person name="Yan M."/>
            <person name="Daum C."/>
            <person name="Ng V."/>
            <person name="Clum A."/>
            <person name="Steindorff A."/>
            <person name="Ohm R.A."/>
            <person name="Martin F."/>
            <person name="Silar P."/>
            <person name="Natvig D.O."/>
            <person name="Lalanne C."/>
            <person name="Gautier V."/>
            <person name="Ament-Velasquez S.L."/>
            <person name="Kruys A."/>
            <person name="Hutchinson M.I."/>
            <person name="Powell A.J."/>
            <person name="Barry K."/>
            <person name="Miller A.N."/>
            <person name="Grigoriev I.V."/>
            <person name="Debuchy R."/>
            <person name="Gladieux P."/>
            <person name="Hiltunen Thoren M."/>
            <person name="Johannesson H."/>
        </authorList>
    </citation>
    <scope>NUCLEOTIDE SEQUENCE</scope>
    <source>
        <strain evidence="1">CBS 532.94</strain>
    </source>
</reference>
<name>A0AAN7HDV8_9PEZI</name>
<dbReference type="AlphaFoldDB" id="A0AAN7HDV8"/>